<evidence type="ECO:0000313" key="3">
    <source>
        <dbReference type="Proteomes" id="UP000785679"/>
    </source>
</evidence>
<evidence type="ECO:0000313" key="2">
    <source>
        <dbReference type="EMBL" id="TNV84978.1"/>
    </source>
</evidence>
<dbReference type="AlphaFoldDB" id="A0A8J8T8A2"/>
<evidence type="ECO:0008006" key="4">
    <source>
        <dbReference type="Google" id="ProtNLM"/>
    </source>
</evidence>
<protein>
    <recommendedName>
        <fullName evidence="4">Thioredoxin-like fold domain-containing protein</fullName>
    </recommendedName>
</protein>
<dbReference type="EMBL" id="RRYP01002256">
    <property type="protein sequence ID" value="TNV84978.1"/>
    <property type="molecule type" value="Genomic_DNA"/>
</dbReference>
<dbReference type="OrthoDB" id="10574628at2759"/>
<feature type="signal peptide" evidence="1">
    <location>
        <begin position="1"/>
        <end position="17"/>
    </location>
</feature>
<reference evidence="2" key="1">
    <citation type="submission" date="2019-06" db="EMBL/GenBank/DDBJ databases">
        <authorList>
            <person name="Zheng W."/>
        </authorList>
    </citation>
    <scope>NUCLEOTIDE SEQUENCE</scope>
    <source>
        <strain evidence="2">QDHG01</strain>
    </source>
</reference>
<accession>A0A8J8T8A2</accession>
<name>A0A8J8T8A2_HALGN</name>
<gene>
    <name evidence="2" type="ORF">FGO68_gene3127</name>
</gene>
<proteinExistence type="predicted"/>
<keyword evidence="3" id="KW-1185">Reference proteome</keyword>
<evidence type="ECO:0000256" key="1">
    <source>
        <dbReference type="SAM" id="SignalP"/>
    </source>
</evidence>
<feature type="chain" id="PRO_5035265018" description="Thioredoxin-like fold domain-containing protein" evidence="1">
    <location>
        <begin position="18"/>
        <end position="423"/>
    </location>
</feature>
<keyword evidence="1" id="KW-0732">Signal</keyword>
<organism evidence="2 3">
    <name type="scientific">Halteria grandinella</name>
    <dbReference type="NCBI Taxonomy" id="5974"/>
    <lineage>
        <taxon>Eukaryota</taxon>
        <taxon>Sar</taxon>
        <taxon>Alveolata</taxon>
        <taxon>Ciliophora</taxon>
        <taxon>Intramacronucleata</taxon>
        <taxon>Spirotrichea</taxon>
        <taxon>Stichotrichia</taxon>
        <taxon>Sporadotrichida</taxon>
        <taxon>Halteriidae</taxon>
        <taxon>Halteria</taxon>
    </lineage>
</organism>
<comment type="caution">
    <text evidence="2">The sequence shown here is derived from an EMBL/GenBank/DDBJ whole genome shotgun (WGS) entry which is preliminary data.</text>
</comment>
<dbReference type="Proteomes" id="UP000785679">
    <property type="component" value="Unassembled WGS sequence"/>
</dbReference>
<sequence length="423" mass="49264">MAKVLLLTLLTFTLSYCIEITELTQNDLDILGRKPGYTGEYHSIVYLIANCRSPSDSTCQTLTAYFNQALLKLSENKLSSYKLRYLDCVTNATTNFCTKLHFNTTTLSPIRFAYQSFQVYPYTSPLTQYGNNSSYLDVFKFKLTEMLRVADVRVVQGNWESLRGHEIITVERRSMLVLESNDTKVVKLFQKVAKMFKEKYSSFRVTERDEGERVNDNYDNCYVLGPDGAMQKYLIPKHESIIDFVTEQEIKNILQISSLPRAIVLRDQILSQFENQFSNHIVFVALIDSSAPNYPVEFSYLFRDWIKTSANSSKRGMNISFAVLDWGYIDGQNHKIFEKYGVKYNRIPSIMVLEGPESGKFYRQGRKFEGDNFKEMSEGFMKEIENGENQVRSAKWRYQYLNWVNQGYWRESTIGKMIFKEEL</sequence>